<evidence type="ECO:0000313" key="1">
    <source>
        <dbReference type="EMBL" id="GBO39690.1"/>
    </source>
</evidence>
<comment type="caution">
    <text evidence="1">The sequence shown here is derived from an EMBL/GenBank/DDBJ whole genome shotgun (WGS) entry which is preliminary data.</text>
</comment>
<organism evidence="1 2">
    <name type="scientific">Araneus ventricosus</name>
    <name type="common">Orbweaver spider</name>
    <name type="synonym">Epeira ventricosa</name>
    <dbReference type="NCBI Taxonomy" id="182803"/>
    <lineage>
        <taxon>Eukaryota</taxon>
        <taxon>Metazoa</taxon>
        <taxon>Ecdysozoa</taxon>
        <taxon>Arthropoda</taxon>
        <taxon>Chelicerata</taxon>
        <taxon>Arachnida</taxon>
        <taxon>Araneae</taxon>
        <taxon>Araneomorphae</taxon>
        <taxon>Entelegynae</taxon>
        <taxon>Araneoidea</taxon>
        <taxon>Araneidae</taxon>
        <taxon>Araneus</taxon>
    </lineage>
</organism>
<dbReference type="Proteomes" id="UP000499080">
    <property type="component" value="Unassembled WGS sequence"/>
</dbReference>
<keyword evidence="2" id="KW-1185">Reference proteome</keyword>
<reference evidence="1 2" key="1">
    <citation type="journal article" date="2019" name="Sci. Rep.">
        <title>Orb-weaving spider Araneus ventricosus genome elucidates the spidroin gene catalogue.</title>
        <authorList>
            <person name="Kono N."/>
            <person name="Nakamura H."/>
            <person name="Ohtoshi R."/>
            <person name="Moran D.A.P."/>
            <person name="Shinohara A."/>
            <person name="Yoshida Y."/>
            <person name="Fujiwara M."/>
            <person name="Mori M."/>
            <person name="Tomita M."/>
            <person name="Arakawa K."/>
        </authorList>
    </citation>
    <scope>NUCLEOTIDE SEQUENCE [LARGE SCALE GENOMIC DNA]</scope>
</reference>
<gene>
    <name evidence="1" type="ORF">AVEN_198928_1</name>
</gene>
<sequence length="141" mass="16041">MDRHGGPPHPELQGSKSWLSHFLWAFNGFKGRECLWSKEGPFSPCWDNTCCGEQELFRSAGPFSLCNPDSDLDKGQPILLYCRSTGHGKVKELKQIKPVSHHVSDLRRLVASSHRDWSQNRYADKATQFRELTDSTLIQSP</sequence>
<dbReference type="AlphaFoldDB" id="A0A4Y2WTA0"/>
<accession>A0A4Y2WTA0</accession>
<name>A0A4Y2WTA0_ARAVE</name>
<evidence type="ECO:0000313" key="2">
    <source>
        <dbReference type="Proteomes" id="UP000499080"/>
    </source>
</evidence>
<proteinExistence type="predicted"/>
<protein>
    <submittedName>
        <fullName evidence="1">Uncharacterized protein</fullName>
    </submittedName>
</protein>
<dbReference type="EMBL" id="BGPR01064775">
    <property type="protein sequence ID" value="GBO39690.1"/>
    <property type="molecule type" value="Genomic_DNA"/>
</dbReference>